<keyword evidence="3" id="KW-1185">Reference proteome</keyword>
<organism evidence="2 3">
    <name type="scientific">Candidatus Thiomargarita nelsonii</name>
    <dbReference type="NCBI Taxonomy" id="1003181"/>
    <lineage>
        <taxon>Bacteria</taxon>
        <taxon>Pseudomonadati</taxon>
        <taxon>Pseudomonadota</taxon>
        <taxon>Gammaproteobacteria</taxon>
        <taxon>Thiotrichales</taxon>
        <taxon>Thiotrichaceae</taxon>
        <taxon>Thiomargarita</taxon>
    </lineage>
</organism>
<feature type="transmembrane region" description="Helical" evidence="1">
    <location>
        <begin position="86"/>
        <end position="106"/>
    </location>
</feature>
<evidence type="ECO:0000256" key="1">
    <source>
        <dbReference type="SAM" id="Phobius"/>
    </source>
</evidence>
<accession>A0A0A6RRT6</accession>
<feature type="transmembrane region" description="Helical" evidence="1">
    <location>
        <begin position="12"/>
        <end position="33"/>
    </location>
</feature>
<keyword evidence="1" id="KW-1133">Transmembrane helix</keyword>
<dbReference type="InterPro" id="IPR018729">
    <property type="entry name" value="DUF2269_transmembrane"/>
</dbReference>
<evidence type="ECO:0000313" key="3">
    <source>
        <dbReference type="Proteomes" id="UP000030428"/>
    </source>
</evidence>
<dbReference type="AlphaFoldDB" id="A0A0A6RRT6"/>
<name>A0A0A6RRT6_9GAMM</name>
<proteinExistence type="predicted"/>
<dbReference type="EMBL" id="JSZA02000034">
    <property type="protein sequence ID" value="KHD06601.1"/>
    <property type="molecule type" value="Genomic_DNA"/>
</dbReference>
<dbReference type="Proteomes" id="UP000030428">
    <property type="component" value="Unassembled WGS sequence"/>
</dbReference>
<feature type="transmembrane region" description="Helical" evidence="1">
    <location>
        <begin position="133"/>
        <end position="153"/>
    </location>
</feature>
<protein>
    <submittedName>
        <fullName evidence="2">Membrane protein</fullName>
    </submittedName>
</protein>
<dbReference type="Pfam" id="PF10027">
    <property type="entry name" value="DUF2269"/>
    <property type="match status" value="1"/>
</dbReference>
<gene>
    <name evidence="2" type="ORF">PN36_11200</name>
</gene>
<reference evidence="2 3" key="1">
    <citation type="journal article" date="2016" name="Front. Microbiol.">
        <title>Single-Cell (Meta-)Genomics of a Dimorphic Candidatus Thiomargarita nelsonii Reveals Genomic Plasticity.</title>
        <authorList>
            <person name="Flood B.E."/>
            <person name="Fliss P."/>
            <person name="Jones D.S."/>
            <person name="Dick G.J."/>
            <person name="Jain S."/>
            <person name="Kaster A.K."/>
            <person name="Winkel M."/>
            <person name="Mussmann M."/>
            <person name="Bailey J."/>
        </authorList>
    </citation>
    <scope>NUCLEOTIDE SEQUENCE [LARGE SCALE GENOMIC DNA]</scope>
    <source>
        <strain evidence="2">Hydrate Ridge</strain>
    </source>
</reference>
<comment type="caution">
    <text evidence="2">The sequence shown here is derived from an EMBL/GenBank/DDBJ whole genome shotgun (WGS) entry which is preliminary data.</text>
</comment>
<keyword evidence="1" id="KW-0812">Transmembrane</keyword>
<feature type="transmembrane region" description="Helical" evidence="1">
    <location>
        <begin position="54"/>
        <end position="74"/>
    </location>
</feature>
<evidence type="ECO:0000313" key="2">
    <source>
        <dbReference type="EMBL" id="KHD06601.1"/>
    </source>
</evidence>
<sequence>MNNTYLILKSLHLLGAIIFLGNIIVTGWWKVMADRTKNPVIIAFAQRQVTLTDYIFTAGGVILILVTGIGNAVLHNMDYLSIRWLAWGYWLFILSGIIWAVILIPIQIKQAKMSKQFSKDGVIPDNYWRLSRLWIVFGTLATLLPLVNIYWMVFKPL</sequence>
<keyword evidence="1" id="KW-0472">Membrane</keyword>